<dbReference type="GO" id="GO:0007606">
    <property type="term" value="P:sensory perception of chemical stimulus"/>
    <property type="evidence" value="ECO:0007669"/>
    <property type="project" value="UniProtKB-UniRule"/>
</dbReference>
<evidence type="ECO:0000313" key="8">
    <source>
        <dbReference type="Proteomes" id="UP001175271"/>
    </source>
</evidence>
<feature type="transmembrane region" description="Helical" evidence="6">
    <location>
        <begin position="254"/>
        <end position="278"/>
    </location>
</feature>
<dbReference type="AlphaFoldDB" id="A0AA39HUR3"/>
<accession>A0AA39HUR3</accession>
<organism evidence="7 8">
    <name type="scientific">Steinernema hermaphroditum</name>
    <dbReference type="NCBI Taxonomy" id="289476"/>
    <lineage>
        <taxon>Eukaryota</taxon>
        <taxon>Metazoa</taxon>
        <taxon>Ecdysozoa</taxon>
        <taxon>Nematoda</taxon>
        <taxon>Chromadorea</taxon>
        <taxon>Rhabditida</taxon>
        <taxon>Tylenchina</taxon>
        <taxon>Panagrolaimomorpha</taxon>
        <taxon>Strongyloidoidea</taxon>
        <taxon>Steinernematidae</taxon>
        <taxon>Steinernema</taxon>
    </lineage>
</organism>
<sequence length="303" mass="33812">MTSSSLVALVFTVSTVYGTPSLLLYVYVVAILVRNRHIFSTWFYRLFVVNGVLDCTDVVTQIFSDRLPYRGLFASLYHSLPPFVPTIFFFLKYFHLYAHFFGSLAIGLNRLLVAGISTSILSKRIVNWASLLVISCGPLLFTHQILSTGARYIYFDESNSSLVLSYNTQAVPNFRNSEKAILVISVVAVLSLLLNGATLLAIIRCRTRILSPTDAKIRTAEIKLSIASMLIFCCELLMVAYQAVAYSFPQNDAVLSVLFAMYPFVYDSCMLSSPWILLATSTKVRRHVNSLFSARRQVASASS</sequence>
<dbReference type="GO" id="GO:0004888">
    <property type="term" value="F:transmembrane signaling receptor activity"/>
    <property type="evidence" value="ECO:0007669"/>
    <property type="project" value="InterPro"/>
</dbReference>
<dbReference type="InterPro" id="IPR051119">
    <property type="entry name" value="Nematode_SR-like"/>
</dbReference>
<comment type="caution">
    <text evidence="7">The sequence shown here is derived from an EMBL/GenBank/DDBJ whole genome shotgun (WGS) entry which is preliminary data.</text>
</comment>
<protein>
    <recommendedName>
        <fullName evidence="6">Serpentine receptor class gamma</fullName>
    </recommendedName>
</protein>
<feature type="transmembrane region" description="Helical" evidence="6">
    <location>
        <begin position="224"/>
        <end position="248"/>
    </location>
</feature>
<feature type="transmembrane region" description="Helical" evidence="6">
    <location>
        <begin position="180"/>
        <end position="203"/>
    </location>
</feature>
<feature type="transmembrane region" description="Helical" evidence="6">
    <location>
        <begin position="125"/>
        <end position="146"/>
    </location>
</feature>
<comment type="similarity">
    <text evidence="2 6">Belongs to the nematode receptor-like protein srg family.</text>
</comment>
<keyword evidence="8" id="KW-1185">Reference proteome</keyword>
<evidence type="ECO:0000256" key="2">
    <source>
        <dbReference type="ARBA" id="ARBA00005692"/>
    </source>
</evidence>
<proteinExistence type="inferred from homology"/>
<evidence type="ECO:0000256" key="1">
    <source>
        <dbReference type="ARBA" id="ARBA00004141"/>
    </source>
</evidence>
<evidence type="ECO:0000256" key="4">
    <source>
        <dbReference type="ARBA" id="ARBA00022989"/>
    </source>
</evidence>
<dbReference type="GO" id="GO:0016020">
    <property type="term" value="C:membrane"/>
    <property type="evidence" value="ECO:0007669"/>
    <property type="project" value="UniProtKB-SubCell"/>
</dbReference>
<comment type="subcellular location">
    <subcellularLocation>
        <location evidence="1">Membrane</location>
        <topology evidence="1">Multi-pass membrane protein</topology>
    </subcellularLocation>
</comment>
<dbReference type="InterPro" id="IPR000609">
    <property type="entry name" value="7TM_GPCR_serpentine_rcpt_Srg"/>
</dbReference>
<keyword evidence="4 6" id="KW-1133">Transmembrane helix</keyword>
<dbReference type="PANTHER" id="PTHR31627">
    <property type="entry name" value="SERPENTINE RECEPTOR CLASS GAMMA-RELATED"/>
    <property type="match status" value="1"/>
</dbReference>
<feature type="transmembrane region" description="Helical" evidence="6">
    <location>
        <begin position="83"/>
        <end position="113"/>
    </location>
</feature>
<evidence type="ECO:0000256" key="5">
    <source>
        <dbReference type="ARBA" id="ARBA00023136"/>
    </source>
</evidence>
<keyword evidence="3 6" id="KW-0812">Transmembrane</keyword>
<feature type="transmembrane region" description="Helical" evidence="6">
    <location>
        <begin position="6"/>
        <end position="30"/>
    </location>
</feature>
<name>A0AA39HUR3_9BILA</name>
<feature type="transmembrane region" description="Helical" evidence="6">
    <location>
        <begin position="42"/>
        <end position="63"/>
    </location>
</feature>
<gene>
    <name evidence="7" type="ORF">QR680_005792</name>
</gene>
<dbReference type="EMBL" id="JAUCMV010000003">
    <property type="protein sequence ID" value="KAK0411701.1"/>
    <property type="molecule type" value="Genomic_DNA"/>
</dbReference>
<dbReference type="PRINTS" id="PR00698">
    <property type="entry name" value="TMPROTEINSRG"/>
</dbReference>
<dbReference type="InterPro" id="IPR019426">
    <property type="entry name" value="7TM_GPCR_serpentine_rcpt_Srv"/>
</dbReference>
<reference evidence="7" key="1">
    <citation type="submission" date="2023-06" db="EMBL/GenBank/DDBJ databases">
        <title>Genomic analysis of the entomopathogenic nematode Steinernema hermaphroditum.</title>
        <authorList>
            <person name="Schwarz E.M."/>
            <person name="Heppert J.K."/>
            <person name="Baniya A."/>
            <person name="Schwartz H.T."/>
            <person name="Tan C.-H."/>
            <person name="Antoshechkin I."/>
            <person name="Sternberg P.W."/>
            <person name="Goodrich-Blair H."/>
            <person name="Dillman A.R."/>
        </authorList>
    </citation>
    <scope>NUCLEOTIDE SEQUENCE</scope>
    <source>
        <strain evidence="7">PS9179</strain>
        <tissue evidence="7">Whole animal</tissue>
    </source>
</reference>
<dbReference type="Proteomes" id="UP001175271">
    <property type="component" value="Unassembled WGS sequence"/>
</dbReference>
<evidence type="ECO:0000256" key="6">
    <source>
        <dbReference type="RuleBase" id="RU280813"/>
    </source>
</evidence>
<evidence type="ECO:0000256" key="3">
    <source>
        <dbReference type="ARBA" id="ARBA00022692"/>
    </source>
</evidence>
<keyword evidence="5 6" id="KW-0472">Membrane</keyword>
<dbReference type="Pfam" id="PF10323">
    <property type="entry name" value="7TM_GPCR_Srv"/>
    <property type="match status" value="1"/>
</dbReference>
<evidence type="ECO:0000313" key="7">
    <source>
        <dbReference type="EMBL" id="KAK0411701.1"/>
    </source>
</evidence>